<comment type="caution">
    <text evidence="3">The sequence shown here is derived from an EMBL/GenBank/DDBJ whole genome shotgun (WGS) entry which is preliminary data.</text>
</comment>
<proteinExistence type="predicted"/>
<dbReference type="InterPro" id="IPR006140">
    <property type="entry name" value="D-isomer_DH_NAD-bd"/>
</dbReference>
<dbReference type="SUPFAM" id="SSF51735">
    <property type="entry name" value="NAD(P)-binding Rossmann-fold domains"/>
    <property type="match status" value="1"/>
</dbReference>
<gene>
    <name evidence="3" type="ORF">HAX54_044395</name>
</gene>
<dbReference type="Proteomes" id="UP000823775">
    <property type="component" value="Unassembled WGS sequence"/>
</dbReference>
<organism evidence="3 4">
    <name type="scientific">Datura stramonium</name>
    <name type="common">Jimsonweed</name>
    <name type="synonym">Common thornapple</name>
    <dbReference type="NCBI Taxonomy" id="4076"/>
    <lineage>
        <taxon>Eukaryota</taxon>
        <taxon>Viridiplantae</taxon>
        <taxon>Streptophyta</taxon>
        <taxon>Embryophyta</taxon>
        <taxon>Tracheophyta</taxon>
        <taxon>Spermatophyta</taxon>
        <taxon>Magnoliopsida</taxon>
        <taxon>eudicotyledons</taxon>
        <taxon>Gunneridae</taxon>
        <taxon>Pentapetalae</taxon>
        <taxon>asterids</taxon>
        <taxon>lamiids</taxon>
        <taxon>Solanales</taxon>
        <taxon>Solanaceae</taxon>
        <taxon>Solanoideae</taxon>
        <taxon>Datureae</taxon>
        <taxon>Datura</taxon>
    </lineage>
</organism>
<evidence type="ECO:0000313" key="3">
    <source>
        <dbReference type="EMBL" id="MCD7460781.1"/>
    </source>
</evidence>
<evidence type="ECO:0000313" key="4">
    <source>
        <dbReference type="Proteomes" id="UP000823775"/>
    </source>
</evidence>
<dbReference type="PANTHER" id="PTHR10996:SF179">
    <property type="entry name" value="D-ISOMER SPECIFIC 2-HYDROXYACID DEHYDROGENASE FAMILY PROTEIN-RELATED"/>
    <property type="match status" value="1"/>
</dbReference>
<dbReference type="Gene3D" id="3.40.50.720">
    <property type="entry name" value="NAD(P)-binding Rossmann-like Domain"/>
    <property type="match status" value="1"/>
</dbReference>
<keyword evidence="1" id="KW-0560">Oxidoreductase</keyword>
<dbReference type="EMBL" id="JACEIK010000676">
    <property type="protein sequence ID" value="MCD7460781.1"/>
    <property type="molecule type" value="Genomic_DNA"/>
</dbReference>
<reference evidence="3 4" key="1">
    <citation type="journal article" date="2021" name="BMC Genomics">
        <title>Datura genome reveals duplications of psychoactive alkaloid biosynthetic genes and high mutation rate following tissue culture.</title>
        <authorList>
            <person name="Rajewski A."/>
            <person name="Carter-House D."/>
            <person name="Stajich J."/>
            <person name="Litt A."/>
        </authorList>
    </citation>
    <scope>NUCLEOTIDE SEQUENCE [LARGE SCALE GENOMIC DNA]</scope>
    <source>
        <strain evidence="3">AR-01</strain>
    </source>
</reference>
<dbReference type="PANTHER" id="PTHR10996">
    <property type="entry name" value="2-HYDROXYACID DEHYDROGENASE-RELATED"/>
    <property type="match status" value="1"/>
</dbReference>
<dbReference type="Pfam" id="PF02826">
    <property type="entry name" value="2-Hacid_dh_C"/>
    <property type="match status" value="1"/>
</dbReference>
<dbReference type="InterPro" id="IPR036291">
    <property type="entry name" value="NAD(P)-bd_dom_sf"/>
</dbReference>
<feature type="domain" description="D-isomer specific 2-hydroxyacid dehydrogenase NAD-binding" evidence="2">
    <location>
        <begin position="100"/>
        <end position="134"/>
    </location>
</feature>
<sequence>MDQSELEIELPELLVIHPPPVFIIHHQQFSQNSNFSAYESPLSTDLSSYRPILTTKAVICYGKSPITSNILRLPLFSSLSQLALASTTSISRIAAAGALLLSLGGKHVGIVGLGNIGLKVATRLEAFGCKISYIPGKETSSLQLLPKREIAGAGLMCLRMNQGSLAVVFRYVVLTPHRAAFTEEAFSSAFQIVLANCFLQTNLDFLRS</sequence>
<accession>A0ABS8SP57</accession>
<name>A0ABS8SP57_DATST</name>
<evidence type="ECO:0000256" key="1">
    <source>
        <dbReference type="ARBA" id="ARBA00023002"/>
    </source>
</evidence>
<evidence type="ECO:0000259" key="2">
    <source>
        <dbReference type="Pfam" id="PF02826"/>
    </source>
</evidence>
<keyword evidence="4" id="KW-1185">Reference proteome</keyword>
<protein>
    <recommendedName>
        <fullName evidence="2">D-isomer specific 2-hydroxyacid dehydrogenase NAD-binding domain-containing protein</fullName>
    </recommendedName>
</protein>
<dbReference type="InterPro" id="IPR050223">
    <property type="entry name" value="D-isomer_2-hydroxyacid_DH"/>
</dbReference>